<feature type="signal peptide" evidence="7">
    <location>
        <begin position="1"/>
        <end position="24"/>
    </location>
</feature>
<dbReference type="Proteomes" id="UP000239197">
    <property type="component" value="Chromosome"/>
</dbReference>
<dbReference type="InterPro" id="IPR050626">
    <property type="entry name" value="Peptidase_M16"/>
</dbReference>
<keyword evidence="2" id="KW-0645">Protease</keyword>
<keyword evidence="3" id="KW-0378">Hydrolase</keyword>
<dbReference type="AlphaFoldDB" id="A0A2L1UTT0"/>
<evidence type="ECO:0000256" key="3">
    <source>
        <dbReference type="ARBA" id="ARBA00022801"/>
    </source>
</evidence>
<dbReference type="InterPro" id="IPR011765">
    <property type="entry name" value="Pept_M16_N"/>
</dbReference>
<dbReference type="RefSeq" id="WP_104923782.1">
    <property type="nucleotide sequence ID" value="NZ_CP019062.1"/>
</dbReference>
<evidence type="ECO:0000313" key="11">
    <source>
        <dbReference type="Proteomes" id="UP000239197"/>
    </source>
</evidence>
<evidence type="ECO:0000256" key="4">
    <source>
        <dbReference type="ARBA" id="ARBA00022833"/>
    </source>
</evidence>
<dbReference type="Pfam" id="PF00675">
    <property type="entry name" value="Peptidase_M16"/>
    <property type="match status" value="1"/>
</dbReference>
<reference evidence="11" key="1">
    <citation type="submission" date="2017-01" db="EMBL/GenBank/DDBJ databases">
        <title>Genome sequence of Rouxiella sp. ERMR1:05.</title>
        <authorList>
            <person name="Kumar R."/>
            <person name="Singh D."/>
            <person name="Kumar S."/>
        </authorList>
    </citation>
    <scope>NUCLEOTIDE SEQUENCE [LARGE SCALE GENOMIC DNA]</scope>
    <source>
        <strain evidence="11">ERMR1:05</strain>
    </source>
</reference>
<dbReference type="InterPro" id="IPR007863">
    <property type="entry name" value="Peptidase_M16_C"/>
</dbReference>
<evidence type="ECO:0000259" key="9">
    <source>
        <dbReference type="Pfam" id="PF05193"/>
    </source>
</evidence>
<evidence type="ECO:0000256" key="7">
    <source>
        <dbReference type="SAM" id="SignalP"/>
    </source>
</evidence>
<dbReference type="InterPro" id="IPR011249">
    <property type="entry name" value="Metalloenz_LuxS/M16"/>
</dbReference>
<dbReference type="GO" id="GO:0008237">
    <property type="term" value="F:metallopeptidase activity"/>
    <property type="evidence" value="ECO:0007669"/>
    <property type="project" value="UniProtKB-KW"/>
</dbReference>
<evidence type="ECO:0000256" key="5">
    <source>
        <dbReference type="ARBA" id="ARBA00023049"/>
    </source>
</evidence>
<feature type="region of interest" description="Disordered" evidence="6">
    <location>
        <begin position="486"/>
        <end position="505"/>
    </location>
</feature>
<keyword evidence="11" id="KW-1185">Reference proteome</keyword>
<keyword evidence="5" id="KW-0482">Metalloprotease</keyword>
<proteinExistence type="inferred from homology"/>
<dbReference type="OrthoDB" id="9811314at2"/>
<dbReference type="Pfam" id="PF05193">
    <property type="entry name" value="Peptidase_M16_C"/>
    <property type="match status" value="1"/>
</dbReference>
<evidence type="ECO:0000256" key="1">
    <source>
        <dbReference type="ARBA" id="ARBA00007261"/>
    </source>
</evidence>
<dbReference type="EMBL" id="CP019062">
    <property type="protein sequence ID" value="AVF36372.1"/>
    <property type="molecule type" value="Genomic_DNA"/>
</dbReference>
<evidence type="ECO:0000256" key="2">
    <source>
        <dbReference type="ARBA" id="ARBA00022670"/>
    </source>
</evidence>
<dbReference type="GO" id="GO:0046872">
    <property type="term" value="F:metal ion binding"/>
    <property type="evidence" value="ECO:0007669"/>
    <property type="project" value="InterPro"/>
</dbReference>
<dbReference type="SUPFAM" id="SSF63411">
    <property type="entry name" value="LuxS/MPP-like metallohydrolase"/>
    <property type="match status" value="1"/>
</dbReference>
<name>A0A2L1UTT0_9GAMM</name>
<feature type="domain" description="Peptidase M16 C-terminal" evidence="9">
    <location>
        <begin position="201"/>
        <end position="385"/>
    </location>
</feature>
<organism evidence="10 11">
    <name type="scientific">Rahnella sikkimica</name>
    <dbReference type="NCBI Taxonomy" id="1805933"/>
    <lineage>
        <taxon>Bacteria</taxon>
        <taxon>Pseudomonadati</taxon>
        <taxon>Pseudomonadota</taxon>
        <taxon>Gammaproteobacteria</taxon>
        <taxon>Enterobacterales</taxon>
        <taxon>Yersiniaceae</taxon>
        <taxon>Rahnella</taxon>
    </lineage>
</organism>
<feature type="chain" id="PRO_5014714164" evidence="7">
    <location>
        <begin position="25"/>
        <end position="505"/>
    </location>
</feature>
<dbReference type="PANTHER" id="PTHR43690:SF17">
    <property type="entry name" value="PROTEIN YHJJ"/>
    <property type="match status" value="1"/>
</dbReference>
<gene>
    <name evidence="10" type="ORF">BV494_16185</name>
</gene>
<comment type="similarity">
    <text evidence="1">Belongs to the peptidase M16 family.</text>
</comment>
<keyword evidence="7" id="KW-0732">Signal</keyword>
<dbReference type="KEGG" id="rox:BV494_16185"/>
<keyword evidence="4" id="KW-0862">Zinc</keyword>
<evidence type="ECO:0000313" key="10">
    <source>
        <dbReference type="EMBL" id="AVF36372.1"/>
    </source>
</evidence>
<evidence type="ECO:0000259" key="8">
    <source>
        <dbReference type="Pfam" id="PF00675"/>
    </source>
</evidence>
<dbReference type="GO" id="GO:0006508">
    <property type="term" value="P:proteolysis"/>
    <property type="evidence" value="ECO:0007669"/>
    <property type="project" value="UniProtKB-KW"/>
</dbReference>
<accession>A0A2L1UTT0</accession>
<protein>
    <submittedName>
        <fullName evidence="10">Peptidase M16</fullName>
    </submittedName>
</protein>
<feature type="compositionally biased region" description="Low complexity" evidence="6">
    <location>
        <begin position="490"/>
        <end position="505"/>
    </location>
</feature>
<dbReference type="PANTHER" id="PTHR43690">
    <property type="entry name" value="NARDILYSIN"/>
    <property type="match status" value="1"/>
</dbReference>
<sequence length="505" mass="55822">MQGTKIRLLVGGLLLAAAASHVQAEALQPDPAWQQGKLDNGFTWQLLTTPQRPSDRIELRLVVRTGSLAESAQQAGYAHFLPRLALMHSEGFSTSELQSLWQQSINPQRPLPPAVSSYDFTMYNLSLPNNRPELLKDALNWLANTAGKISVTPALVSAARQESQDPVGSLPQNTQDAWWRTRIAGSTLVGHSPDQLPTKPVNIEALTKFYHQWYTPDAMTLFVVGNVDSRGLGEQINRTFSPLKGSRQTPQTLPTLSEVTSKSMTMMDGNLTQDRLSLMWDNAWQPIQDSQALAAYWRSDLAREALFWHLQEALKSAFESKKDATTPGPGLGFDCNVQYQRAQCAIRIDAPQAKLTELFKRLSEELLVVRDKGISQAEFDALIAQKNDQLSKLFATYARTDTDVLMSQRLRSQQNGVVDIAPEQYQQLRQQFLTTLTLPVLNQELKQQLSREPAMLIAQPKGEPEVNAGELRAIYDKIMAPADVAPAGDTPAVEVPAASAAATAQ</sequence>
<evidence type="ECO:0000256" key="6">
    <source>
        <dbReference type="SAM" id="MobiDB-lite"/>
    </source>
</evidence>
<dbReference type="Gene3D" id="3.30.830.10">
    <property type="entry name" value="Metalloenzyme, LuxS/M16 peptidase-like"/>
    <property type="match status" value="2"/>
</dbReference>
<feature type="domain" description="Peptidase M16 N-terminal" evidence="8">
    <location>
        <begin position="53"/>
        <end position="168"/>
    </location>
</feature>